<dbReference type="Gene3D" id="3.40.1000.10">
    <property type="entry name" value="Mog1/PsbP, alpha/beta/alpha sandwich"/>
    <property type="match status" value="1"/>
</dbReference>
<dbReference type="Proteomes" id="UP000280444">
    <property type="component" value="Unassembled WGS sequence"/>
</dbReference>
<evidence type="ECO:0000313" key="2">
    <source>
        <dbReference type="Proteomes" id="UP000280444"/>
    </source>
</evidence>
<evidence type="ECO:0000313" key="1">
    <source>
        <dbReference type="EMBL" id="RRC95353.1"/>
    </source>
</evidence>
<name>A0A3P1SDH4_9ACTO</name>
<gene>
    <name evidence="1" type="ORF">EII11_05595</name>
</gene>
<dbReference type="AlphaFoldDB" id="A0A3P1SDH4"/>
<sequence>MNNTESLVKVPLPKGWAAVDASEYQGKTQEIVEAIYVGPEAVEDFVANMVVLSTPSIPQNIEEWLQESIQSLVDEIPGFFVVDQQPWASDYYSGALVCGTYIMERTAVTLLRWLLIGETSTFTLDATCATSELSTMTEVFFDVANSCQER</sequence>
<keyword evidence="2" id="KW-1185">Reference proteome</keyword>
<dbReference type="EMBL" id="RQZF01000004">
    <property type="protein sequence ID" value="RRC95353.1"/>
    <property type="molecule type" value="Genomic_DNA"/>
</dbReference>
<accession>A0A3P1SDH4</accession>
<comment type="caution">
    <text evidence="1">The sequence shown here is derived from an EMBL/GenBank/DDBJ whole genome shotgun (WGS) entry which is preliminary data.</text>
</comment>
<evidence type="ECO:0008006" key="3">
    <source>
        <dbReference type="Google" id="ProtNLM"/>
    </source>
</evidence>
<protein>
    <recommendedName>
        <fullName evidence="3">DUF1795 domain-containing protein</fullName>
    </recommendedName>
</protein>
<organism evidence="1 2">
    <name type="scientific">Schaalia canis</name>
    <dbReference type="NCBI Taxonomy" id="100469"/>
    <lineage>
        <taxon>Bacteria</taxon>
        <taxon>Bacillati</taxon>
        <taxon>Actinomycetota</taxon>
        <taxon>Actinomycetes</taxon>
        <taxon>Actinomycetales</taxon>
        <taxon>Actinomycetaceae</taxon>
        <taxon>Schaalia</taxon>
    </lineage>
</organism>
<proteinExistence type="predicted"/>
<reference evidence="1 2" key="1">
    <citation type="submission" date="2018-11" db="EMBL/GenBank/DDBJ databases">
        <title>Genomes From Bacteria Associated with the Canine Oral Cavity: a Test Case for Automated Genome-Based Taxonomic Assignment.</title>
        <authorList>
            <person name="Coil D.A."/>
            <person name="Jospin G."/>
            <person name="Darling A.E."/>
            <person name="Wallis C."/>
            <person name="Davis I.J."/>
            <person name="Harris S."/>
            <person name="Eisen J.A."/>
            <person name="Holcombe L.J."/>
            <person name="O'Flynn C."/>
        </authorList>
    </citation>
    <scope>NUCLEOTIDE SEQUENCE [LARGE SCALE GENOMIC DNA]</scope>
    <source>
        <strain evidence="1 2">OH770</strain>
    </source>
</reference>